<dbReference type="KEGG" id="bgf:BC1003_1617"/>
<dbReference type="HOGENOM" id="CLU_1693599_0_0_4"/>
<sequence>MSSPITHQRLDAISNTHAGREFEARARRFYAERGIDLQTNHKVLIGTGAEKKNRAFDLGCSERRMIVECKSHRWTGGSNIPAAKITVWNEAMYYFSLAPGDYKKVMFVLRHECEKRRITLASYYLKNYGHMVPPDVEFWEYDETTHEALCVRPSVAP</sequence>
<evidence type="ECO:0000313" key="1">
    <source>
        <dbReference type="EMBL" id="ADN57587.1"/>
    </source>
</evidence>
<reference evidence="1" key="1">
    <citation type="submission" date="2010-09" db="EMBL/GenBank/DDBJ databases">
        <title>Complete sequence of chromosome1 of Burkholderia sp. CCGE1003.</title>
        <authorList>
            <consortium name="US DOE Joint Genome Institute"/>
            <person name="Lucas S."/>
            <person name="Copeland A."/>
            <person name="Lapidus A."/>
            <person name="Cheng J.-F."/>
            <person name="Bruce D."/>
            <person name="Goodwin L."/>
            <person name="Pitluck S."/>
            <person name="Daligault H."/>
            <person name="Davenport K."/>
            <person name="Detter J.C."/>
            <person name="Han C."/>
            <person name="Tapia R."/>
            <person name="Land M."/>
            <person name="Hauser L."/>
            <person name="Jeffries C."/>
            <person name="Kyrpides N."/>
            <person name="Ivanova N."/>
            <person name="Ovchinnikova G."/>
            <person name="Martinez-Romero E."/>
            <person name="Rogel M.A."/>
            <person name="Auchtung J."/>
            <person name="Tiedje J.M."/>
            <person name="Woyke T."/>
        </authorList>
    </citation>
    <scope>NUCLEOTIDE SEQUENCE</scope>
    <source>
        <strain evidence="1">CCGE1003</strain>
    </source>
</reference>
<proteinExistence type="predicted"/>
<dbReference type="eggNOG" id="ENOG5032Y2C">
    <property type="taxonomic scope" value="Bacteria"/>
</dbReference>
<gene>
    <name evidence="1" type="ordered locus">BC1003_1617</name>
</gene>
<organism evidence="1">
    <name type="scientific">Burkholderia sp. (strain CCGE1003)</name>
    <dbReference type="NCBI Taxonomy" id="640512"/>
    <lineage>
        <taxon>Bacteria</taxon>
        <taxon>Pseudomonadati</taxon>
        <taxon>Pseudomonadota</taxon>
        <taxon>Betaproteobacteria</taxon>
        <taxon>Burkholderiales</taxon>
        <taxon>Burkholderiaceae</taxon>
        <taxon>Burkholderia</taxon>
    </lineage>
</organism>
<dbReference type="OrthoDB" id="6384928at2"/>
<accession>E1T7F7</accession>
<name>E1T7F7_BURSG</name>
<dbReference type="AlphaFoldDB" id="E1T7F7"/>
<dbReference type="EMBL" id="CP002217">
    <property type="protein sequence ID" value="ADN57587.1"/>
    <property type="molecule type" value="Genomic_DNA"/>
</dbReference>
<protein>
    <submittedName>
        <fullName evidence="1">Uncharacterized protein</fullName>
    </submittedName>
</protein>